<keyword evidence="3" id="KW-0132">Cell division</keyword>
<protein>
    <submittedName>
        <fullName evidence="11">Unannotated protein</fullName>
    </submittedName>
</protein>
<dbReference type="InterPro" id="IPR011010">
    <property type="entry name" value="DNA_brk_join_enz"/>
</dbReference>
<dbReference type="PANTHER" id="PTHR30349:SF81">
    <property type="entry name" value="TYROSINE RECOMBINASE XERC"/>
    <property type="match status" value="1"/>
</dbReference>
<evidence type="ECO:0000256" key="3">
    <source>
        <dbReference type="ARBA" id="ARBA00022618"/>
    </source>
</evidence>
<dbReference type="InterPro" id="IPR023009">
    <property type="entry name" value="Tyrosine_recombinase_XerC/XerD"/>
</dbReference>
<dbReference type="InterPro" id="IPR044068">
    <property type="entry name" value="CB"/>
</dbReference>
<evidence type="ECO:0000259" key="9">
    <source>
        <dbReference type="PROSITE" id="PS51898"/>
    </source>
</evidence>
<dbReference type="AlphaFoldDB" id="A0A6J5ZRA1"/>
<dbReference type="GO" id="GO:0015074">
    <property type="term" value="P:DNA integration"/>
    <property type="evidence" value="ECO:0007669"/>
    <property type="project" value="UniProtKB-KW"/>
</dbReference>
<dbReference type="InterPro" id="IPR050090">
    <property type="entry name" value="Tyrosine_recombinase_XerCD"/>
</dbReference>
<evidence type="ECO:0000256" key="1">
    <source>
        <dbReference type="ARBA" id="ARBA00004496"/>
    </source>
</evidence>
<dbReference type="InterPro" id="IPR002104">
    <property type="entry name" value="Integrase_catalytic"/>
</dbReference>
<dbReference type="Gene3D" id="1.10.443.10">
    <property type="entry name" value="Intergrase catalytic core"/>
    <property type="match status" value="1"/>
</dbReference>
<evidence type="ECO:0000256" key="6">
    <source>
        <dbReference type="ARBA" id="ARBA00023125"/>
    </source>
</evidence>
<evidence type="ECO:0000259" key="10">
    <source>
        <dbReference type="PROSITE" id="PS51900"/>
    </source>
</evidence>
<sequence length="314" mass="34286">MAELADEQELPLDVEEFLVWLAAERGRSVNTLSAYRRDLTTYCRWLSENDRTIDSVRPADLDAYVGVLRARGLAPSSVKRATVSVRSLHRFRSDEGLASTDPSAAIETPRVPAGLPKALTEAEVTSLLEQVVGDAPLDLRDRAILEVLYGTGARISEVCALGLGDVDLDGGLLRLFGKGSKERVVPIGRWARVALACWLDDAGRPTLCPEQFARRTDADAVFLNVRGGRLSRQGAWAVVRKYGDAAGLGDRLTPHVLRHSCATHMLDHGADIRAVQELLGHASIATTQVYTMVSNDRLFAVYEAAHPRAKATRH</sequence>
<evidence type="ECO:0000313" key="12">
    <source>
        <dbReference type="EMBL" id="CAB4601240.1"/>
    </source>
</evidence>
<dbReference type="CDD" id="cd00798">
    <property type="entry name" value="INT_XerDC_C"/>
    <property type="match status" value="1"/>
</dbReference>
<dbReference type="InterPro" id="IPR010998">
    <property type="entry name" value="Integrase_recombinase_N"/>
</dbReference>
<evidence type="ECO:0000313" key="11">
    <source>
        <dbReference type="EMBL" id="CAB4343852.1"/>
    </source>
</evidence>
<dbReference type="InterPro" id="IPR013762">
    <property type="entry name" value="Integrase-like_cat_sf"/>
</dbReference>
<keyword evidence="6" id="KW-0238">DNA-binding</keyword>
<dbReference type="EMBL" id="CAEZTY010000130">
    <property type="protein sequence ID" value="CAB4601240.1"/>
    <property type="molecule type" value="Genomic_DNA"/>
</dbReference>
<reference evidence="11" key="1">
    <citation type="submission" date="2020-05" db="EMBL/GenBank/DDBJ databases">
        <authorList>
            <person name="Chiriac C."/>
            <person name="Salcher M."/>
            <person name="Ghai R."/>
            <person name="Kavagutti S V."/>
        </authorList>
    </citation>
    <scope>NUCLEOTIDE SEQUENCE</scope>
</reference>
<comment type="subcellular location">
    <subcellularLocation>
        <location evidence="1">Cytoplasm</location>
    </subcellularLocation>
</comment>
<organism evidence="11">
    <name type="scientific">freshwater metagenome</name>
    <dbReference type="NCBI Taxonomy" id="449393"/>
    <lineage>
        <taxon>unclassified sequences</taxon>
        <taxon>metagenomes</taxon>
        <taxon>ecological metagenomes</taxon>
    </lineage>
</organism>
<dbReference type="HAMAP" id="MF_01808">
    <property type="entry name" value="Recomb_XerC_XerD"/>
    <property type="match status" value="1"/>
</dbReference>
<dbReference type="InterPro" id="IPR004107">
    <property type="entry name" value="Integrase_SAM-like_N"/>
</dbReference>
<evidence type="ECO:0000256" key="4">
    <source>
        <dbReference type="ARBA" id="ARBA00022829"/>
    </source>
</evidence>
<dbReference type="NCBIfam" id="NF001399">
    <property type="entry name" value="PRK00283.1"/>
    <property type="match status" value="1"/>
</dbReference>
<keyword evidence="2" id="KW-0963">Cytoplasm</keyword>
<accession>A0A6J5ZRA1</accession>
<dbReference type="SUPFAM" id="SSF56349">
    <property type="entry name" value="DNA breaking-rejoining enzymes"/>
    <property type="match status" value="1"/>
</dbReference>
<dbReference type="SUPFAM" id="SSF47823">
    <property type="entry name" value="lambda integrase-like, N-terminal domain"/>
    <property type="match status" value="1"/>
</dbReference>
<keyword evidence="8" id="KW-0131">Cell cycle</keyword>
<dbReference type="Pfam" id="PF02899">
    <property type="entry name" value="Phage_int_SAM_1"/>
    <property type="match status" value="1"/>
</dbReference>
<proteinExistence type="inferred from homology"/>
<dbReference type="PROSITE" id="PS51900">
    <property type="entry name" value="CB"/>
    <property type="match status" value="1"/>
</dbReference>
<dbReference type="Pfam" id="PF00589">
    <property type="entry name" value="Phage_integrase"/>
    <property type="match status" value="1"/>
</dbReference>
<keyword evidence="5" id="KW-0229">DNA integration</keyword>
<evidence type="ECO:0000256" key="8">
    <source>
        <dbReference type="ARBA" id="ARBA00023306"/>
    </source>
</evidence>
<dbReference type="GO" id="GO:0007059">
    <property type="term" value="P:chromosome segregation"/>
    <property type="evidence" value="ECO:0007669"/>
    <property type="project" value="UniProtKB-KW"/>
</dbReference>
<dbReference type="PANTHER" id="PTHR30349">
    <property type="entry name" value="PHAGE INTEGRASE-RELATED"/>
    <property type="match status" value="1"/>
</dbReference>
<dbReference type="GO" id="GO:0006310">
    <property type="term" value="P:DNA recombination"/>
    <property type="evidence" value="ECO:0007669"/>
    <property type="project" value="UniProtKB-KW"/>
</dbReference>
<dbReference type="GO" id="GO:0051301">
    <property type="term" value="P:cell division"/>
    <property type="evidence" value="ECO:0007669"/>
    <property type="project" value="UniProtKB-KW"/>
</dbReference>
<dbReference type="Gene3D" id="1.10.150.130">
    <property type="match status" value="1"/>
</dbReference>
<gene>
    <name evidence="12" type="ORF">UFOPK1762_01939</name>
    <name evidence="11" type="ORF">UFOPK3331_01284</name>
</gene>
<feature type="domain" description="Tyr recombinase" evidence="9">
    <location>
        <begin position="114"/>
        <end position="303"/>
    </location>
</feature>
<dbReference type="GO" id="GO:0005737">
    <property type="term" value="C:cytoplasm"/>
    <property type="evidence" value="ECO:0007669"/>
    <property type="project" value="UniProtKB-SubCell"/>
</dbReference>
<evidence type="ECO:0000256" key="7">
    <source>
        <dbReference type="ARBA" id="ARBA00023172"/>
    </source>
</evidence>
<name>A0A6J5ZRA1_9ZZZZ</name>
<dbReference type="GO" id="GO:0003677">
    <property type="term" value="F:DNA binding"/>
    <property type="evidence" value="ECO:0007669"/>
    <property type="project" value="UniProtKB-KW"/>
</dbReference>
<feature type="domain" description="Core-binding (CB)" evidence="10">
    <location>
        <begin position="8"/>
        <end position="93"/>
    </location>
</feature>
<evidence type="ECO:0000256" key="5">
    <source>
        <dbReference type="ARBA" id="ARBA00022908"/>
    </source>
</evidence>
<keyword evidence="4" id="KW-0159">Chromosome partition</keyword>
<dbReference type="PROSITE" id="PS51898">
    <property type="entry name" value="TYR_RECOMBINASE"/>
    <property type="match status" value="1"/>
</dbReference>
<dbReference type="EMBL" id="CAESAL010000048">
    <property type="protein sequence ID" value="CAB4343852.1"/>
    <property type="molecule type" value="Genomic_DNA"/>
</dbReference>
<keyword evidence="7" id="KW-0233">DNA recombination</keyword>
<evidence type="ECO:0000256" key="2">
    <source>
        <dbReference type="ARBA" id="ARBA00022490"/>
    </source>
</evidence>